<comment type="caution">
    <text evidence="3">The sequence shown here is derived from an EMBL/GenBank/DDBJ whole genome shotgun (WGS) entry which is preliminary data.</text>
</comment>
<dbReference type="PANTHER" id="PTHR43060:SF17">
    <property type="entry name" value="L-THREONATE DEHYDROGENASE"/>
    <property type="match status" value="1"/>
</dbReference>
<feature type="compositionally biased region" description="Basic and acidic residues" evidence="1">
    <location>
        <begin position="1"/>
        <end position="11"/>
    </location>
</feature>
<dbReference type="Pfam" id="PF03446">
    <property type="entry name" value="NAD_binding_2"/>
    <property type="match status" value="1"/>
</dbReference>
<feature type="region of interest" description="Disordered" evidence="1">
    <location>
        <begin position="1"/>
        <end position="22"/>
    </location>
</feature>
<accession>A0A9Q1JRT1</accession>
<sequence length="282" mass="30938">MKEKLEGCVTERKKKGKPRDFSDKMRVKSRLARKYDHVTAASRMSQWHPELCSVSIAFPIVCLGESEFRKKNMEQKKGVIGFAGFDDMSLELADSLVRAGYAVQAFDSQMGMPSMVELSERLQGTRCASAAEAATGVAAIVVLISHPQQIDSLFFGPDGILQGSNKNALVILRAHILPADIQRLEKRLTEECEINSVVDAYVSRGMSEDLSGKIVIVSSGQSDAIARAQPVLSGMCEKIFVFDGEIGIGSKVKMVSELLRPSTLLLQLRLFPSVCKLEFIHG</sequence>
<dbReference type="SUPFAM" id="SSF51735">
    <property type="entry name" value="NAD(P)-binding Rossmann-fold domains"/>
    <property type="match status" value="1"/>
</dbReference>
<organism evidence="3 4">
    <name type="scientific">Carnegiea gigantea</name>
    <dbReference type="NCBI Taxonomy" id="171969"/>
    <lineage>
        <taxon>Eukaryota</taxon>
        <taxon>Viridiplantae</taxon>
        <taxon>Streptophyta</taxon>
        <taxon>Embryophyta</taxon>
        <taxon>Tracheophyta</taxon>
        <taxon>Spermatophyta</taxon>
        <taxon>Magnoliopsida</taxon>
        <taxon>eudicotyledons</taxon>
        <taxon>Gunneridae</taxon>
        <taxon>Pentapetalae</taxon>
        <taxon>Caryophyllales</taxon>
        <taxon>Cactineae</taxon>
        <taxon>Cactaceae</taxon>
        <taxon>Cactoideae</taxon>
        <taxon>Echinocereeae</taxon>
        <taxon>Carnegiea</taxon>
    </lineage>
</organism>
<keyword evidence="4" id="KW-1185">Reference proteome</keyword>
<dbReference type="GO" id="GO:0016616">
    <property type="term" value="F:oxidoreductase activity, acting on the CH-OH group of donors, NAD or NADP as acceptor"/>
    <property type="evidence" value="ECO:0007669"/>
    <property type="project" value="UniProtKB-ARBA"/>
</dbReference>
<dbReference type="GO" id="GO:0050661">
    <property type="term" value="F:NADP binding"/>
    <property type="evidence" value="ECO:0007669"/>
    <property type="project" value="InterPro"/>
</dbReference>
<dbReference type="Gene3D" id="3.40.50.720">
    <property type="entry name" value="NAD(P)-binding Rossmann-like Domain"/>
    <property type="match status" value="1"/>
</dbReference>
<evidence type="ECO:0000313" key="4">
    <source>
        <dbReference type="Proteomes" id="UP001153076"/>
    </source>
</evidence>
<evidence type="ECO:0000313" key="3">
    <source>
        <dbReference type="EMBL" id="KAJ8429860.1"/>
    </source>
</evidence>
<feature type="domain" description="6-phosphogluconate dehydrogenase NADP-binding" evidence="2">
    <location>
        <begin position="80"/>
        <end position="240"/>
    </location>
</feature>
<dbReference type="InterPro" id="IPR036291">
    <property type="entry name" value="NAD(P)-bd_dom_sf"/>
</dbReference>
<protein>
    <recommendedName>
        <fullName evidence="2">6-phosphogluconate dehydrogenase NADP-binding domain-containing protein</fullName>
    </recommendedName>
</protein>
<dbReference type="AlphaFoldDB" id="A0A9Q1JRT1"/>
<evidence type="ECO:0000256" key="1">
    <source>
        <dbReference type="SAM" id="MobiDB-lite"/>
    </source>
</evidence>
<dbReference type="InterPro" id="IPR006115">
    <property type="entry name" value="6PGDH_NADP-bd"/>
</dbReference>
<dbReference type="OrthoDB" id="48988at2759"/>
<reference evidence="3" key="1">
    <citation type="submission" date="2022-04" db="EMBL/GenBank/DDBJ databases">
        <title>Carnegiea gigantea Genome sequencing and assembly v2.</title>
        <authorList>
            <person name="Copetti D."/>
            <person name="Sanderson M.J."/>
            <person name="Burquez A."/>
            <person name="Wojciechowski M.F."/>
        </authorList>
    </citation>
    <scope>NUCLEOTIDE SEQUENCE</scope>
    <source>
        <strain evidence="3">SGP5-SGP5p</strain>
        <tissue evidence="3">Aerial part</tissue>
    </source>
</reference>
<proteinExistence type="predicted"/>
<dbReference type="PANTHER" id="PTHR43060">
    <property type="entry name" value="3-HYDROXYISOBUTYRATE DEHYDROGENASE-LIKE 1, MITOCHONDRIAL-RELATED"/>
    <property type="match status" value="1"/>
</dbReference>
<dbReference type="EMBL" id="JAKOGI010000852">
    <property type="protein sequence ID" value="KAJ8429860.1"/>
    <property type="molecule type" value="Genomic_DNA"/>
</dbReference>
<gene>
    <name evidence="3" type="ORF">Cgig2_023097</name>
</gene>
<dbReference type="Proteomes" id="UP001153076">
    <property type="component" value="Unassembled WGS sequence"/>
</dbReference>
<name>A0A9Q1JRT1_9CARY</name>
<evidence type="ECO:0000259" key="2">
    <source>
        <dbReference type="Pfam" id="PF03446"/>
    </source>
</evidence>